<feature type="transmembrane region" description="Helical" evidence="2">
    <location>
        <begin position="115"/>
        <end position="135"/>
    </location>
</feature>
<dbReference type="Gene3D" id="1.20.1250.20">
    <property type="entry name" value="MFS general substrate transporter like domains"/>
    <property type="match status" value="2"/>
</dbReference>
<dbReference type="NCBIfam" id="TIGR00792">
    <property type="entry name" value="gph"/>
    <property type="match status" value="1"/>
</dbReference>
<feature type="transmembrane region" description="Helical" evidence="2">
    <location>
        <begin position="87"/>
        <end position="103"/>
    </location>
</feature>
<proteinExistence type="inferred from homology"/>
<keyword evidence="2" id="KW-0472">Membrane</keyword>
<dbReference type="GO" id="GO:0015293">
    <property type="term" value="F:symporter activity"/>
    <property type="evidence" value="ECO:0007669"/>
    <property type="project" value="InterPro"/>
</dbReference>
<comment type="similarity">
    <text evidence="1">Belongs to the sodium:galactoside symporter (TC 2.A.2) family.</text>
</comment>
<dbReference type="CDD" id="cd17332">
    <property type="entry name" value="MFS_MelB_like"/>
    <property type="match status" value="1"/>
</dbReference>
<feature type="transmembrane region" description="Helical" evidence="2">
    <location>
        <begin position="270"/>
        <end position="289"/>
    </location>
</feature>
<dbReference type="EMBL" id="WKJL01000001">
    <property type="protein sequence ID" value="MRW82611.1"/>
    <property type="molecule type" value="Genomic_DNA"/>
</dbReference>
<feature type="transmembrane region" description="Helical" evidence="2">
    <location>
        <begin position="47"/>
        <end position="66"/>
    </location>
</feature>
<dbReference type="AlphaFoldDB" id="A0A844CV15"/>
<reference evidence="3 4" key="1">
    <citation type="submission" date="2019-11" db="EMBL/GenBank/DDBJ databases">
        <title>Novel species isolated from a subtropical stream in China.</title>
        <authorList>
            <person name="Lu H."/>
        </authorList>
    </citation>
    <scope>NUCLEOTIDE SEQUENCE [LARGE SCALE GENOMIC DNA]</scope>
    <source>
        <strain evidence="3 4">FT26W</strain>
    </source>
</reference>
<feature type="transmembrane region" description="Helical" evidence="2">
    <location>
        <begin position="187"/>
        <end position="207"/>
    </location>
</feature>
<sequence length="451" mass="49740">MRMKTTVNKQLTWREKISYGVADMGFNFYWTNIATFLLFFYTDVFGISAAAAASMMFTIKLINAFTDPMIGAAADRTTTRWGKFRPYLIWVPLPLACAAFLTYTTPDLSDGGKIVWAYGTYLAMMVCYTCINIPYNALSGVLSADAQERSTVNGLRFIFAFGGGMLVTAATPWLVRTLGGGNARLGWQLTMLAWSALASLLFVLTFLNTRERIAPPASQKSNIWQDVGDLAHNRPWIVLFVLALVIMITITLRTTSAAYYFKYVVQREDLMAGFVPAYMGAAAAGASLTPLMTRFVDKKKLMMILMAITAVLSSAFFFVPRDQVWLMFALQIGMGLALGPKSPLAFSMYADTADYNEWRTGRRATAMTFAAATFSQKLGTAIAVAVIGWLFTRLGYVANAAQSEGSQAGIVWLMSFIPAAFALFAVAVMFLYNLDNNKLLQIQADLEARKS</sequence>
<dbReference type="PANTHER" id="PTHR11328:SF24">
    <property type="entry name" value="MAJOR FACILITATOR SUPERFAMILY (MFS) PROFILE DOMAIN-CONTAINING PROTEIN"/>
    <property type="match status" value="1"/>
</dbReference>
<evidence type="ECO:0000256" key="1">
    <source>
        <dbReference type="ARBA" id="ARBA00009617"/>
    </source>
</evidence>
<feature type="transmembrane region" description="Helical" evidence="2">
    <location>
        <begin position="21"/>
        <end position="41"/>
    </location>
</feature>
<feature type="transmembrane region" description="Helical" evidence="2">
    <location>
        <begin position="410"/>
        <end position="432"/>
    </location>
</feature>
<keyword evidence="2" id="KW-0812">Transmembrane</keyword>
<evidence type="ECO:0000256" key="2">
    <source>
        <dbReference type="SAM" id="Phobius"/>
    </source>
</evidence>
<evidence type="ECO:0000313" key="3">
    <source>
        <dbReference type="EMBL" id="MRW82611.1"/>
    </source>
</evidence>
<protein>
    <submittedName>
        <fullName evidence="3">MFS transporter</fullName>
    </submittedName>
</protein>
<dbReference type="InterPro" id="IPR039672">
    <property type="entry name" value="MFS_2"/>
</dbReference>
<comment type="caution">
    <text evidence="3">The sequence shown here is derived from an EMBL/GenBank/DDBJ whole genome shotgun (WGS) entry which is preliminary data.</text>
</comment>
<dbReference type="GO" id="GO:0005886">
    <property type="term" value="C:plasma membrane"/>
    <property type="evidence" value="ECO:0007669"/>
    <property type="project" value="TreeGrafter"/>
</dbReference>
<organism evidence="3 4">
    <name type="scientific">Duganella aquatilis</name>
    <dbReference type="NCBI Taxonomy" id="2666082"/>
    <lineage>
        <taxon>Bacteria</taxon>
        <taxon>Pseudomonadati</taxon>
        <taxon>Pseudomonadota</taxon>
        <taxon>Betaproteobacteria</taxon>
        <taxon>Burkholderiales</taxon>
        <taxon>Oxalobacteraceae</taxon>
        <taxon>Telluria group</taxon>
        <taxon>Duganella</taxon>
    </lineage>
</organism>
<feature type="transmembrane region" description="Helical" evidence="2">
    <location>
        <begin position="301"/>
        <end position="319"/>
    </location>
</feature>
<feature type="transmembrane region" description="Helical" evidence="2">
    <location>
        <begin position="367"/>
        <end position="390"/>
    </location>
</feature>
<feature type="transmembrane region" description="Helical" evidence="2">
    <location>
        <begin position="155"/>
        <end position="175"/>
    </location>
</feature>
<keyword evidence="2" id="KW-1133">Transmembrane helix</keyword>
<dbReference type="InterPro" id="IPR036259">
    <property type="entry name" value="MFS_trans_sf"/>
</dbReference>
<dbReference type="InterPro" id="IPR001927">
    <property type="entry name" value="Na/Gal_symport"/>
</dbReference>
<evidence type="ECO:0000313" key="4">
    <source>
        <dbReference type="Proteomes" id="UP000439986"/>
    </source>
</evidence>
<feature type="transmembrane region" description="Helical" evidence="2">
    <location>
        <begin position="325"/>
        <end position="346"/>
    </location>
</feature>
<dbReference type="Pfam" id="PF13347">
    <property type="entry name" value="MFS_2"/>
    <property type="match status" value="1"/>
</dbReference>
<dbReference type="GO" id="GO:0008643">
    <property type="term" value="P:carbohydrate transport"/>
    <property type="evidence" value="ECO:0007669"/>
    <property type="project" value="InterPro"/>
</dbReference>
<gene>
    <name evidence="3" type="ORF">GJ698_00710</name>
</gene>
<dbReference type="PANTHER" id="PTHR11328">
    <property type="entry name" value="MAJOR FACILITATOR SUPERFAMILY DOMAIN-CONTAINING PROTEIN"/>
    <property type="match status" value="1"/>
</dbReference>
<feature type="transmembrane region" description="Helical" evidence="2">
    <location>
        <begin position="236"/>
        <end position="258"/>
    </location>
</feature>
<accession>A0A844CV15</accession>
<dbReference type="SUPFAM" id="SSF103473">
    <property type="entry name" value="MFS general substrate transporter"/>
    <property type="match status" value="1"/>
</dbReference>
<dbReference type="Proteomes" id="UP000439986">
    <property type="component" value="Unassembled WGS sequence"/>
</dbReference>
<keyword evidence="4" id="KW-1185">Reference proteome</keyword>
<dbReference type="GO" id="GO:0006814">
    <property type="term" value="P:sodium ion transport"/>
    <property type="evidence" value="ECO:0007669"/>
    <property type="project" value="InterPro"/>
</dbReference>
<name>A0A844CV15_9BURK</name>